<dbReference type="InterPro" id="IPR005467">
    <property type="entry name" value="His_kinase_dom"/>
</dbReference>
<evidence type="ECO:0000256" key="5">
    <source>
        <dbReference type="ARBA" id="ARBA00022741"/>
    </source>
</evidence>
<dbReference type="InterPro" id="IPR004358">
    <property type="entry name" value="Sig_transdc_His_kin-like_C"/>
</dbReference>
<dbReference type="CDD" id="cd00082">
    <property type="entry name" value="HisKA"/>
    <property type="match status" value="1"/>
</dbReference>
<keyword evidence="9" id="KW-1133">Transmembrane helix</keyword>
<dbReference type="InterPro" id="IPR050351">
    <property type="entry name" value="BphY/WalK/GraS-like"/>
</dbReference>
<evidence type="ECO:0000256" key="6">
    <source>
        <dbReference type="ARBA" id="ARBA00022777"/>
    </source>
</evidence>
<keyword evidence="8" id="KW-0902">Two-component regulatory system</keyword>
<dbReference type="SMART" id="SM00387">
    <property type="entry name" value="HATPase_c"/>
    <property type="match status" value="1"/>
</dbReference>
<feature type="transmembrane region" description="Helical" evidence="9">
    <location>
        <begin position="62"/>
        <end position="82"/>
    </location>
</feature>
<name>A0ABV7WSA3_9GAMM</name>
<dbReference type="SUPFAM" id="SSF55874">
    <property type="entry name" value="ATPase domain of HSP90 chaperone/DNA topoisomerase II/histidine kinase"/>
    <property type="match status" value="1"/>
</dbReference>
<proteinExistence type="predicted"/>
<comment type="catalytic activity">
    <reaction evidence="1">
        <text>ATP + protein L-histidine = ADP + protein N-phospho-L-histidine.</text>
        <dbReference type="EC" id="2.7.13.3"/>
    </reaction>
</comment>
<evidence type="ECO:0000256" key="4">
    <source>
        <dbReference type="ARBA" id="ARBA00022679"/>
    </source>
</evidence>
<dbReference type="PROSITE" id="PS50109">
    <property type="entry name" value="HIS_KIN"/>
    <property type="match status" value="1"/>
</dbReference>
<evidence type="ECO:0000256" key="3">
    <source>
        <dbReference type="ARBA" id="ARBA00022553"/>
    </source>
</evidence>
<gene>
    <name evidence="11" type="ORF">ACFOND_06790</name>
</gene>
<dbReference type="SMART" id="SM00388">
    <property type="entry name" value="HisKA"/>
    <property type="match status" value="1"/>
</dbReference>
<feature type="domain" description="Histidine kinase" evidence="10">
    <location>
        <begin position="167"/>
        <end position="382"/>
    </location>
</feature>
<dbReference type="InterPro" id="IPR003594">
    <property type="entry name" value="HATPase_dom"/>
</dbReference>
<evidence type="ECO:0000256" key="9">
    <source>
        <dbReference type="SAM" id="Phobius"/>
    </source>
</evidence>
<dbReference type="SUPFAM" id="SSF47384">
    <property type="entry name" value="Homodimeric domain of signal transducing histidine kinase"/>
    <property type="match status" value="1"/>
</dbReference>
<dbReference type="PANTHER" id="PTHR42878:SF7">
    <property type="entry name" value="SENSOR HISTIDINE KINASE GLRK"/>
    <property type="match status" value="1"/>
</dbReference>
<evidence type="ECO:0000256" key="8">
    <source>
        <dbReference type="ARBA" id="ARBA00023012"/>
    </source>
</evidence>
<evidence type="ECO:0000256" key="1">
    <source>
        <dbReference type="ARBA" id="ARBA00000085"/>
    </source>
</evidence>
<dbReference type="RefSeq" id="WP_290282653.1">
    <property type="nucleotide sequence ID" value="NZ_JAUFQI010000001.1"/>
</dbReference>
<keyword evidence="7 11" id="KW-0067">ATP-binding</keyword>
<organism evidence="11 12">
    <name type="scientific">Reinekea marina</name>
    <dbReference type="NCBI Taxonomy" id="1310421"/>
    <lineage>
        <taxon>Bacteria</taxon>
        <taxon>Pseudomonadati</taxon>
        <taxon>Pseudomonadota</taxon>
        <taxon>Gammaproteobacteria</taxon>
        <taxon>Oceanospirillales</taxon>
        <taxon>Saccharospirillaceae</taxon>
        <taxon>Reinekea</taxon>
    </lineage>
</organism>
<feature type="transmembrane region" description="Helical" evidence="9">
    <location>
        <begin position="88"/>
        <end position="111"/>
    </location>
</feature>
<dbReference type="EC" id="2.7.13.3" evidence="2"/>
<dbReference type="Pfam" id="PF02518">
    <property type="entry name" value="HATPase_c"/>
    <property type="match status" value="1"/>
</dbReference>
<dbReference type="InterPro" id="IPR003661">
    <property type="entry name" value="HisK_dim/P_dom"/>
</dbReference>
<dbReference type="Proteomes" id="UP001595710">
    <property type="component" value="Unassembled WGS sequence"/>
</dbReference>
<dbReference type="CDD" id="cd00075">
    <property type="entry name" value="HATPase"/>
    <property type="match status" value="1"/>
</dbReference>
<dbReference type="Pfam" id="PF00512">
    <property type="entry name" value="HisKA"/>
    <property type="match status" value="1"/>
</dbReference>
<keyword evidence="5" id="KW-0547">Nucleotide-binding</keyword>
<evidence type="ECO:0000256" key="2">
    <source>
        <dbReference type="ARBA" id="ARBA00012438"/>
    </source>
</evidence>
<dbReference type="PRINTS" id="PR00344">
    <property type="entry name" value="BCTRLSENSOR"/>
</dbReference>
<keyword evidence="12" id="KW-1185">Reference proteome</keyword>
<dbReference type="InterPro" id="IPR036097">
    <property type="entry name" value="HisK_dim/P_sf"/>
</dbReference>
<accession>A0ABV7WSA3</accession>
<dbReference type="InterPro" id="IPR036890">
    <property type="entry name" value="HATPase_C_sf"/>
</dbReference>
<reference evidence="12" key="1">
    <citation type="journal article" date="2019" name="Int. J. Syst. Evol. Microbiol.">
        <title>The Global Catalogue of Microorganisms (GCM) 10K type strain sequencing project: providing services to taxonomists for standard genome sequencing and annotation.</title>
        <authorList>
            <consortium name="The Broad Institute Genomics Platform"/>
            <consortium name="The Broad Institute Genome Sequencing Center for Infectious Disease"/>
            <person name="Wu L."/>
            <person name="Ma J."/>
        </authorList>
    </citation>
    <scope>NUCLEOTIDE SEQUENCE [LARGE SCALE GENOMIC DNA]</scope>
    <source>
        <strain evidence="12">CECT 8288</strain>
    </source>
</reference>
<dbReference type="Gene3D" id="3.30.565.10">
    <property type="entry name" value="Histidine kinase-like ATPase, C-terminal domain"/>
    <property type="match status" value="1"/>
</dbReference>
<dbReference type="EMBL" id="JBHRYN010000008">
    <property type="protein sequence ID" value="MFC3701345.1"/>
    <property type="molecule type" value="Genomic_DNA"/>
</dbReference>
<keyword evidence="9" id="KW-0812">Transmembrane</keyword>
<keyword evidence="4" id="KW-0808">Transferase</keyword>
<sequence>MDLFKQLFSDEFMPHGMCYLWQSELLWLHVISDAFIFFSYVSIPITLVYILNMRRDLVFSKVMALFGAFVLLCGITHAIAVWNVWNGTYWLSGSVKAVTAVVSVATAYMLWKLAPTLRDVPTVKQLSNEVEQRKVVEANLQEKTLHLKEESGRIASMNEELKAFAYASSHDLKSPLRGIKQLAVWIEEDLKHVDSELPPEIPENFELMKTRVTRMERLLDDLLEYSEIGKTEGSSREVETSTLCSEVFDLVGGNDSGLTLKLESSLPIFKTHHTPFTQVIRNLIDNAIKHHDKPNGTILVKALEHDNQYEFIVEDDGPGVPESQMERVVELFTTLKPKDECEGSGMGLAIIKKIIANYGGEMRLTTNSQGGLSVSFTWPKNID</sequence>
<evidence type="ECO:0000259" key="10">
    <source>
        <dbReference type="PROSITE" id="PS50109"/>
    </source>
</evidence>
<evidence type="ECO:0000256" key="7">
    <source>
        <dbReference type="ARBA" id="ARBA00022840"/>
    </source>
</evidence>
<dbReference type="PANTHER" id="PTHR42878">
    <property type="entry name" value="TWO-COMPONENT HISTIDINE KINASE"/>
    <property type="match status" value="1"/>
</dbReference>
<dbReference type="GO" id="GO:0005524">
    <property type="term" value="F:ATP binding"/>
    <property type="evidence" value="ECO:0007669"/>
    <property type="project" value="UniProtKB-KW"/>
</dbReference>
<dbReference type="InterPro" id="IPR058544">
    <property type="entry name" value="ETR1_N"/>
</dbReference>
<dbReference type="Pfam" id="PF25487">
    <property type="entry name" value="ETR1_N"/>
    <property type="match status" value="1"/>
</dbReference>
<evidence type="ECO:0000313" key="12">
    <source>
        <dbReference type="Proteomes" id="UP001595710"/>
    </source>
</evidence>
<keyword evidence="6" id="KW-0418">Kinase</keyword>
<comment type="caution">
    <text evidence="11">The sequence shown here is derived from an EMBL/GenBank/DDBJ whole genome shotgun (WGS) entry which is preliminary data.</text>
</comment>
<protein>
    <recommendedName>
        <fullName evidence="2">histidine kinase</fullName>
        <ecNumber evidence="2">2.7.13.3</ecNumber>
    </recommendedName>
</protein>
<dbReference type="Gene3D" id="1.10.287.130">
    <property type="match status" value="1"/>
</dbReference>
<evidence type="ECO:0000313" key="11">
    <source>
        <dbReference type="EMBL" id="MFC3701345.1"/>
    </source>
</evidence>
<keyword evidence="9" id="KW-0472">Membrane</keyword>
<feature type="transmembrane region" description="Helical" evidence="9">
    <location>
        <begin position="26"/>
        <end position="50"/>
    </location>
</feature>
<keyword evidence="3" id="KW-0597">Phosphoprotein</keyword>